<organism evidence="3 4">
    <name type="scientific">Halocaridina rubra</name>
    <name type="common">Hawaiian red shrimp</name>
    <dbReference type="NCBI Taxonomy" id="373956"/>
    <lineage>
        <taxon>Eukaryota</taxon>
        <taxon>Metazoa</taxon>
        <taxon>Ecdysozoa</taxon>
        <taxon>Arthropoda</taxon>
        <taxon>Crustacea</taxon>
        <taxon>Multicrustacea</taxon>
        <taxon>Malacostraca</taxon>
        <taxon>Eumalacostraca</taxon>
        <taxon>Eucarida</taxon>
        <taxon>Decapoda</taxon>
        <taxon>Pleocyemata</taxon>
        <taxon>Caridea</taxon>
        <taxon>Atyoidea</taxon>
        <taxon>Atyidae</taxon>
        <taxon>Halocaridina</taxon>
    </lineage>
</organism>
<accession>A0AAN8WTC8</accession>
<evidence type="ECO:0000256" key="1">
    <source>
        <dbReference type="SAM" id="MobiDB-lite"/>
    </source>
</evidence>
<reference evidence="3 4" key="1">
    <citation type="submission" date="2023-11" db="EMBL/GenBank/DDBJ databases">
        <title>Halocaridina rubra genome assembly.</title>
        <authorList>
            <person name="Smith C."/>
        </authorList>
    </citation>
    <scope>NUCLEOTIDE SEQUENCE [LARGE SCALE GENOMIC DNA]</scope>
    <source>
        <strain evidence="3">EP-1</strain>
        <tissue evidence="3">Whole</tissue>
    </source>
</reference>
<dbReference type="Gene3D" id="3.30.559.10">
    <property type="entry name" value="Chloramphenicol acetyltransferase-like domain"/>
    <property type="match status" value="1"/>
</dbReference>
<dbReference type="AlphaFoldDB" id="A0AAN8WTC8"/>
<comment type="caution">
    <text evidence="3">The sequence shown here is derived from an EMBL/GenBank/DDBJ whole genome shotgun (WGS) entry which is preliminary data.</text>
</comment>
<dbReference type="Proteomes" id="UP001381693">
    <property type="component" value="Unassembled WGS sequence"/>
</dbReference>
<protein>
    <submittedName>
        <fullName evidence="3">Uncharacterized protein</fullName>
    </submittedName>
</protein>
<sequence>PRGGYVLQQDNSCSNKMVASTSSGVVQHPESTLGHAPAHATVPDTTSSALHPHLLLFYLVATCVCLIMAYFMDSRRRASKRGQREDTNTDTPTTVPGANSSILVAPGEYIRPLGNLETFMEVGGEYGSLNTVQAIWLGSKSPINVDDIRKALIQLVHKNHILQVCVKWRGMRPWFKRMKEVVFDFAVEEDDIMAVFYTQLQRSYDMMNGPLWAARFVPIPKSESSDTYSAALVFSIHHCITDGHTNMQLCRDLMETLNASLTGRVCEVPLRPIIPPASDSLMTERDWYYVFTYFWTKLYATIITDYGSKLYFKGALKQPKTKTALTKILRENFTKEETQALLRHCKANGVAMHSCIMATANLALLQTVQQRAKYRIDNARINTVNCINMRRYFPDELKEGAGCHISLEEKEVLIPGSAANSKEHYWALVKTFQNNLNNSLNVNRIPIRNAPLFRPSTILLHVNHELIRRGLKNRTDNHMISTNMGNLKHLLPAEYDGPVYVTDILRSVSSQLTGNPFTLVFHTFDDRFMISVDYYTNKISDDAAAQFFSTLTHYIGNVARHGSPQDYLPSLEGYIAYASGTIANNNETAREHDTIPTTNDTESQTDGTLREDNGKSSPAKDPIQVCSGEDSNTSGKSSFGNGEVSSVSDSLPTATATVMNENTGTFNVPIIHDETHQISNTYPDSNSNMADVPKLNGIKFNTDVHAHAYINDSSSSLKASAINGTLTIKNGIRNCNGHLGISTVIET</sequence>
<feature type="compositionally biased region" description="Polar residues" evidence="1">
    <location>
        <begin position="629"/>
        <end position="649"/>
    </location>
</feature>
<dbReference type="EMBL" id="JAXCGZ010017448">
    <property type="protein sequence ID" value="KAK7068088.1"/>
    <property type="molecule type" value="Genomic_DNA"/>
</dbReference>
<feature type="region of interest" description="Disordered" evidence="1">
    <location>
        <begin position="586"/>
        <end position="649"/>
    </location>
</feature>
<keyword evidence="2" id="KW-1133">Transmembrane helix</keyword>
<dbReference type="Gene3D" id="3.30.559.30">
    <property type="entry name" value="Nonribosomal peptide synthetase, condensation domain"/>
    <property type="match status" value="1"/>
</dbReference>
<feature type="transmembrane region" description="Helical" evidence="2">
    <location>
        <begin position="54"/>
        <end position="72"/>
    </location>
</feature>
<dbReference type="SUPFAM" id="SSF52777">
    <property type="entry name" value="CoA-dependent acyltransferases"/>
    <property type="match status" value="2"/>
</dbReference>
<keyword evidence="2" id="KW-0472">Membrane</keyword>
<dbReference type="InterPro" id="IPR010828">
    <property type="entry name" value="Atf2/Sli1-like"/>
</dbReference>
<name>A0AAN8WTC8_HALRR</name>
<dbReference type="PANTHER" id="PTHR28037">
    <property type="entry name" value="ALCOHOL O-ACETYLTRANSFERASE 1-RELATED"/>
    <property type="match status" value="1"/>
</dbReference>
<keyword evidence="2" id="KW-0812">Transmembrane</keyword>
<feature type="non-terminal residue" evidence="3">
    <location>
        <position position="1"/>
    </location>
</feature>
<dbReference type="Pfam" id="PF07247">
    <property type="entry name" value="AATase"/>
    <property type="match status" value="1"/>
</dbReference>
<evidence type="ECO:0000313" key="4">
    <source>
        <dbReference type="Proteomes" id="UP001381693"/>
    </source>
</evidence>
<dbReference type="InterPro" id="IPR023213">
    <property type="entry name" value="CAT-like_dom_sf"/>
</dbReference>
<dbReference type="InterPro" id="IPR052058">
    <property type="entry name" value="Alcohol_O-acetyltransferase"/>
</dbReference>
<proteinExistence type="predicted"/>
<evidence type="ECO:0000313" key="3">
    <source>
        <dbReference type="EMBL" id="KAK7068088.1"/>
    </source>
</evidence>
<keyword evidence="4" id="KW-1185">Reference proteome</keyword>
<dbReference type="PANTHER" id="PTHR28037:SF1">
    <property type="entry name" value="ALCOHOL O-ACETYLTRANSFERASE 1-RELATED"/>
    <property type="match status" value="1"/>
</dbReference>
<feature type="region of interest" description="Disordered" evidence="1">
    <location>
        <begin position="78"/>
        <end position="97"/>
    </location>
</feature>
<feature type="compositionally biased region" description="Polar residues" evidence="1">
    <location>
        <begin position="595"/>
        <end position="607"/>
    </location>
</feature>
<evidence type="ECO:0000256" key="2">
    <source>
        <dbReference type="SAM" id="Phobius"/>
    </source>
</evidence>
<gene>
    <name evidence="3" type="ORF">SK128_005973</name>
</gene>